<dbReference type="Proteomes" id="UP000658720">
    <property type="component" value="Unassembled WGS sequence"/>
</dbReference>
<keyword evidence="5 7" id="KW-1133">Transmembrane helix</keyword>
<keyword evidence="3" id="KW-1003">Cell membrane</keyword>
<evidence type="ECO:0000256" key="3">
    <source>
        <dbReference type="ARBA" id="ARBA00022475"/>
    </source>
</evidence>
<feature type="transmembrane region" description="Helical" evidence="7">
    <location>
        <begin position="259"/>
        <end position="280"/>
    </location>
</feature>
<feature type="transmembrane region" description="Helical" evidence="7">
    <location>
        <begin position="150"/>
        <end position="175"/>
    </location>
</feature>
<evidence type="ECO:0000256" key="4">
    <source>
        <dbReference type="ARBA" id="ARBA00022692"/>
    </source>
</evidence>
<dbReference type="PANTHER" id="PTHR43744:SF4">
    <property type="entry name" value="OSMOPROTECTIVE COMPOUNDS UPTAKE PERMEASE PROTEIN GGTD"/>
    <property type="match status" value="1"/>
</dbReference>
<evidence type="ECO:0000256" key="6">
    <source>
        <dbReference type="ARBA" id="ARBA00023136"/>
    </source>
</evidence>
<protein>
    <submittedName>
        <fullName evidence="9">Carbohydrate ABC transporter permease</fullName>
    </submittedName>
</protein>
<feature type="domain" description="ABC transmembrane type-1" evidence="8">
    <location>
        <begin position="88"/>
        <end position="280"/>
    </location>
</feature>
<proteinExistence type="inferred from homology"/>
<accession>A0ABR9VN95</accession>
<dbReference type="CDD" id="cd06261">
    <property type="entry name" value="TM_PBP2"/>
    <property type="match status" value="1"/>
</dbReference>
<feature type="transmembrane region" description="Helical" evidence="7">
    <location>
        <begin position="204"/>
        <end position="225"/>
    </location>
</feature>
<evidence type="ECO:0000259" key="8">
    <source>
        <dbReference type="PROSITE" id="PS50928"/>
    </source>
</evidence>
<evidence type="ECO:0000256" key="1">
    <source>
        <dbReference type="ARBA" id="ARBA00004651"/>
    </source>
</evidence>
<keyword evidence="6 7" id="KW-0472">Membrane</keyword>
<reference evidence="9 10" key="1">
    <citation type="submission" date="2020-10" db="EMBL/GenBank/DDBJ databases">
        <authorList>
            <person name="Castelo-Branco R."/>
            <person name="Eusebio N."/>
            <person name="Adriana R."/>
            <person name="Vieira A."/>
            <person name="Brugerolle De Fraissinette N."/>
            <person name="Rezende De Castro R."/>
            <person name="Schneider M.P."/>
            <person name="Vasconcelos V."/>
            <person name="Leao P.N."/>
        </authorList>
    </citation>
    <scope>NUCLEOTIDE SEQUENCE [LARGE SCALE GENOMIC DNA]</scope>
    <source>
        <strain evidence="9 10">LEGE 00031</strain>
    </source>
</reference>
<dbReference type="EMBL" id="JADEVV010000001">
    <property type="protein sequence ID" value="MBE9252363.1"/>
    <property type="molecule type" value="Genomic_DNA"/>
</dbReference>
<dbReference type="PROSITE" id="PS50928">
    <property type="entry name" value="ABC_TM1"/>
    <property type="match status" value="1"/>
</dbReference>
<gene>
    <name evidence="9" type="ORF">IQ217_00530</name>
</gene>
<name>A0ABR9VN95_9SYNC</name>
<dbReference type="Pfam" id="PF00528">
    <property type="entry name" value="BPD_transp_1"/>
    <property type="match status" value="1"/>
</dbReference>
<dbReference type="SUPFAM" id="SSF161098">
    <property type="entry name" value="MetI-like"/>
    <property type="match status" value="1"/>
</dbReference>
<keyword evidence="4 7" id="KW-0812">Transmembrane</keyword>
<dbReference type="InterPro" id="IPR000515">
    <property type="entry name" value="MetI-like"/>
</dbReference>
<feature type="transmembrane region" description="Helical" evidence="7">
    <location>
        <begin position="94"/>
        <end position="116"/>
    </location>
</feature>
<evidence type="ECO:0000313" key="10">
    <source>
        <dbReference type="Proteomes" id="UP000658720"/>
    </source>
</evidence>
<feature type="transmembrane region" description="Helical" evidence="7">
    <location>
        <begin position="21"/>
        <end position="43"/>
    </location>
</feature>
<comment type="caution">
    <text evidence="9">The sequence shown here is derived from an EMBL/GenBank/DDBJ whole genome shotgun (WGS) entry which is preliminary data.</text>
</comment>
<dbReference type="PANTHER" id="PTHR43744">
    <property type="entry name" value="ABC TRANSPORTER PERMEASE PROTEIN MG189-RELATED-RELATED"/>
    <property type="match status" value="1"/>
</dbReference>
<feature type="transmembrane region" description="Helical" evidence="7">
    <location>
        <begin position="123"/>
        <end position="144"/>
    </location>
</feature>
<evidence type="ECO:0000256" key="5">
    <source>
        <dbReference type="ARBA" id="ARBA00022989"/>
    </source>
</evidence>
<evidence type="ECO:0000256" key="2">
    <source>
        <dbReference type="ARBA" id="ARBA00022448"/>
    </source>
</evidence>
<dbReference type="InterPro" id="IPR035906">
    <property type="entry name" value="MetI-like_sf"/>
</dbReference>
<evidence type="ECO:0000256" key="7">
    <source>
        <dbReference type="RuleBase" id="RU363032"/>
    </source>
</evidence>
<keyword evidence="10" id="KW-1185">Reference proteome</keyword>
<keyword evidence="2 7" id="KW-0813">Transport</keyword>
<evidence type="ECO:0000313" key="9">
    <source>
        <dbReference type="EMBL" id="MBE9252363.1"/>
    </source>
</evidence>
<dbReference type="RefSeq" id="WP_194018530.1">
    <property type="nucleotide sequence ID" value="NZ_JADEVV010000001.1"/>
</dbReference>
<comment type="similarity">
    <text evidence="7">Belongs to the binding-protein-dependent transport system permease family.</text>
</comment>
<organism evidence="9 10">
    <name type="scientific">Synechocystis salina LEGE 00031</name>
    <dbReference type="NCBI Taxonomy" id="1828736"/>
    <lineage>
        <taxon>Bacteria</taxon>
        <taxon>Bacillati</taxon>
        <taxon>Cyanobacteriota</taxon>
        <taxon>Cyanophyceae</taxon>
        <taxon>Synechococcales</taxon>
        <taxon>Merismopediaceae</taxon>
        <taxon>Synechocystis</taxon>
    </lineage>
</organism>
<dbReference type="Gene3D" id="1.10.3720.10">
    <property type="entry name" value="MetI-like"/>
    <property type="match status" value="1"/>
</dbReference>
<sequence length="295" mass="32573">MTKENQRMNKTNQPSEFWQKLPIHITILTIAFIWTLPSLGLFISSLRPRGEMLSTGWWTVFLHPLEVTQFYLGNYSDVLRSSGMGEAFLNSLTIAVPATVIPIAIATFAAYAFAWMTFPGRQLLFILVVCLLVVPLQTTLIPVLRIYAQLGLAGTFLGVWLAHTAYGLPLGIYLLRNYIGALPKDLIEAAAVDGASHLKIFTKLIVPLSMPAIASFAVFQFLWVWNDLLVALIYLGGTADVAPVTIQLSNLVGSRGQDWYLLTAGAFISMIVPLMVFFGLQRYFVRGILAGSVKS</sequence>
<comment type="subcellular location">
    <subcellularLocation>
        <location evidence="1 7">Cell membrane</location>
        <topology evidence="1 7">Multi-pass membrane protein</topology>
    </subcellularLocation>
</comment>